<feature type="transmembrane region" description="Helical" evidence="2">
    <location>
        <begin position="948"/>
        <end position="966"/>
    </location>
</feature>
<feature type="compositionally biased region" description="Gly residues" evidence="1">
    <location>
        <begin position="1065"/>
        <end position="1075"/>
    </location>
</feature>
<dbReference type="PANTHER" id="PTHR32063:SF0">
    <property type="entry name" value="SWARMING MOTILITY PROTEIN SWRC"/>
    <property type="match status" value="1"/>
</dbReference>
<evidence type="ECO:0000256" key="1">
    <source>
        <dbReference type="SAM" id="MobiDB-lite"/>
    </source>
</evidence>
<organism evidence="3 4">
    <name type="scientific">Micromonospora auratinigra</name>
    <dbReference type="NCBI Taxonomy" id="261654"/>
    <lineage>
        <taxon>Bacteria</taxon>
        <taxon>Bacillati</taxon>
        <taxon>Actinomycetota</taxon>
        <taxon>Actinomycetes</taxon>
        <taxon>Micromonosporales</taxon>
        <taxon>Micromonosporaceae</taxon>
        <taxon>Micromonospora</taxon>
    </lineage>
</organism>
<feature type="transmembrane region" description="Helical" evidence="2">
    <location>
        <begin position="847"/>
        <end position="866"/>
    </location>
</feature>
<dbReference type="InterPro" id="IPR027463">
    <property type="entry name" value="AcrB_DN_DC_subdom"/>
</dbReference>
<sequence length="1129" mass="115162">MSLLARFSLANRGLVALIALVTAAFGAYAVPSLKQQLLPSLEFPAAFVVAAYPGAAPEIVESQVTEPIETGLQGIPGLEKVTSTSREGSTTVQVQYEFGTDLDDVVNKMQTALSRIDAQLPEGVDPQVLAGSTDEIPAVVVAATGGGDEQALAEKLRSTVVPELEGLDGVRTVEVTGTRDQVVLITPDPAKLAATRIAPTAIAQALKTNGVAVPAGAVADGSRSLPVQVGSPIRTLDDLRGIVLATAPAAPVRLGDVATVTEQLAPATGFTRTNGKPSLGIAVTATPDGNAVRISHEIRDRLDALKSASGAELTVVFDQAPFVERSIESLTTEGLLGLVMAVVVILVFLLSVRSTVVTAVSIPLSVLVALIVLWAGDYSLNLLTLGALTIAVGRVVDDSIVVLENIKRHLEYGEPKREAILGAVREVAGAVTASTLTTVAVFAPIALVGGFVGQLFAPFAITVTVALLASLLVSLTVIPVLAYWFLKQRAGTDEAARRAAEEKELRSPLQKAYLPAIGFATRSRGTRWATVGLGLLVLLGTFGLAQKLETNFLDDSGQDTLSISQELPAGTGLAGTDDAAASVEAVLGRTDGVRTYQVSAGRGDQPWAGGGGNNTASYQVALDEDTDAATVKRTLRREFDALGPSVGELSFGAGREGASANQIEVVVQAADQETLTRAAEAARAAMAGTPGVEDVATSLATRVPRVEVTVDRVAAARAGLTEAAVGQLVAQAYRGAPLGQVGLDGAPRDVVLSTGARPPLSVQELRALPVGRVKLDDIADVNQVDGPQQVTRIDGERSVSVTGTAAGSNLGATTQELQKRLDALDVPGATFTVGGVSADQKDAFADLGLAVLAAIAIVFLIMVGTFRSLTQALILLISVPFAATGAIALLLATGTPLGVPALIGVLMLVGIVVTNAIVLLDLINQYRAQGMGVTEAVVEGGRRRLRPILMTAVATVFALLPMAFGLTGEGGFISRPLAIVVIGGLLSSTLLTLILVPTLYTMVERTKESLRGRRAARRGDAPEATGVPETVGAAATGADSGGTGAGGAVSGGTVSGGTGAGGAVSGGTVSGGTGSAGSAPAGAGESAPARRPGESVVRPAPSAALVDGTDQFEVLRLPKSRQSPLPPAD</sequence>
<feature type="transmembrane region" description="Helical" evidence="2">
    <location>
        <begin position="334"/>
        <end position="352"/>
    </location>
</feature>
<dbReference type="STRING" id="261654.GA0070611_3499"/>
<dbReference type="Gene3D" id="3.30.2090.10">
    <property type="entry name" value="Multidrug efflux transporter AcrB TolC docking domain, DN and DC subdomains"/>
    <property type="match status" value="2"/>
</dbReference>
<feature type="region of interest" description="Disordered" evidence="1">
    <location>
        <begin position="1065"/>
        <end position="1129"/>
    </location>
</feature>
<feature type="transmembrane region" description="Helical" evidence="2">
    <location>
        <begin position="459"/>
        <end position="486"/>
    </location>
</feature>
<dbReference type="Pfam" id="PF00873">
    <property type="entry name" value="ACR_tran"/>
    <property type="match status" value="1"/>
</dbReference>
<name>A0A1A8ZSD1_9ACTN</name>
<dbReference type="Gene3D" id="1.20.1640.10">
    <property type="entry name" value="Multidrug efflux transporter AcrB transmembrane domain"/>
    <property type="match status" value="2"/>
</dbReference>
<dbReference type="InterPro" id="IPR001036">
    <property type="entry name" value="Acrflvin-R"/>
</dbReference>
<evidence type="ECO:0000256" key="2">
    <source>
        <dbReference type="SAM" id="Phobius"/>
    </source>
</evidence>
<feature type="transmembrane region" description="Helical" evidence="2">
    <location>
        <begin position="427"/>
        <end position="453"/>
    </location>
</feature>
<feature type="transmembrane region" description="Helical" evidence="2">
    <location>
        <begin position="382"/>
        <end position="406"/>
    </location>
</feature>
<dbReference type="PRINTS" id="PR00702">
    <property type="entry name" value="ACRIFLAVINRP"/>
</dbReference>
<dbReference type="RefSeq" id="WP_091665458.1">
    <property type="nucleotide sequence ID" value="NZ_LT594323.1"/>
</dbReference>
<proteinExistence type="predicted"/>
<feature type="region of interest" description="Disordered" evidence="1">
    <location>
        <begin position="1010"/>
        <end position="1046"/>
    </location>
</feature>
<evidence type="ECO:0000313" key="3">
    <source>
        <dbReference type="EMBL" id="SBT46771.1"/>
    </source>
</evidence>
<dbReference type="PATRIC" id="fig|261654.4.peg.3557"/>
<dbReference type="SUPFAM" id="SSF82714">
    <property type="entry name" value="Multidrug efflux transporter AcrB TolC docking domain, DN and DC subdomains"/>
    <property type="match status" value="2"/>
</dbReference>
<dbReference type="Proteomes" id="UP000199385">
    <property type="component" value="Chromosome I"/>
</dbReference>
<dbReference type="Gene3D" id="3.30.70.1320">
    <property type="entry name" value="Multidrug efflux transporter AcrB pore domain like"/>
    <property type="match status" value="1"/>
</dbReference>
<dbReference type="PANTHER" id="PTHR32063">
    <property type="match status" value="1"/>
</dbReference>
<keyword evidence="2" id="KW-1133">Transmembrane helix</keyword>
<gene>
    <name evidence="3" type="ORF">GA0070611_3499</name>
</gene>
<feature type="transmembrane region" description="Helical" evidence="2">
    <location>
        <begin position="359"/>
        <end position="376"/>
    </location>
</feature>
<accession>A0A1A8ZSD1</accession>
<dbReference type="EMBL" id="LT594323">
    <property type="protein sequence ID" value="SBT46771.1"/>
    <property type="molecule type" value="Genomic_DNA"/>
</dbReference>
<dbReference type="Gene3D" id="3.30.70.1430">
    <property type="entry name" value="Multidrug efflux transporter AcrB pore domain"/>
    <property type="match status" value="2"/>
</dbReference>
<feature type="transmembrane region" description="Helical" evidence="2">
    <location>
        <begin position="528"/>
        <end position="545"/>
    </location>
</feature>
<dbReference type="SUPFAM" id="SSF82866">
    <property type="entry name" value="Multidrug efflux transporter AcrB transmembrane domain"/>
    <property type="match status" value="2"/>
</dbReference>
<feature type="compositionally biased region" description="Basic and acidic residues" evidence="1">
    <location>
        <begin position="1010"/>
        <end position="1021"/>
    </location>
</feature>
<feature type="transmembrane region" description="Helical" evidence="2">
    <location>
        <begin position="899"/>
        <end position="923"/>
    </location>
</feature>
<keyword evidence="2" id="KW-0812">Transmembrane</keyword>
<reference evidence="4" key="1">
    <citation type="submission" date="2016-06" db="EMBL/GenBank/DDBJ databases">
        <authorList>
            <person name="Varghese N."/>
            <person name="Submissions Spin"/>
        </authorList>
    </citation>
    <scope>NUCLEOTIDE SEQUENCE [LARGE SCALE GENOMIC DNA]</scope>
    <source>
        <strain evidence="4">DSM 44815</strain>
    </source>
</reference>
<dbReference type="GO" id="GO:0042910">
    <property type="term" value="F:xenobiotic transmembrane transporter activity"/>
    <property type="evidence" value="ECO:0007669"/>
    <property type="project" value="TreeGrafter"/>
</dbReference>
<dbReference type="SUPFAM" id="SSF82693">
    <property type="entry name" value="Multidrug efflux transporter AcrB pore domain, PN1, PN2, PC1 and PC2 subdomains"/>
    <property type="match status" value="2"/>
</dbReference>
<feature type="transmembrane region" description="Helical" evidence="2">
    <location>
        <begin position="978"/>
        <end position="1003"/>
    </location>
</feature>
<dbReference type="GO" id="GO:0005886">
    <property type="term" value="C:plasma membrane"/>
    <property type="evidence" value="ECO:0007669"/>
    <property type="project" value="TreeGrafter"/>
</dbReference>
<keyword evidence="2" id="KW-0472">Membrane</keyword>
<dbReference type="Gene3D" id="3.30.70.1440">
    <property type="entry name" value="Multidrug efflux transporter AcrB pore domain"/>
    <property type="match status" value="1"/>
</dbReference>
<keyword evidence="4" id="KW-1185">Reference proteome</keyword>
<protein>
    <submittedName>
        <fullName evidence="3">Hydrophobic/amphiphilic exporter-1, HAE1 family</fullName>
    </submittedName>
</protein>
<dbReference type="OrthoDB" id="3306666at2"/>
<dbReference type="AlphaFoldDB" id="A0A1A8ZSD1"/>
<evidence type="ECO:0000313" key="4">
    <source>
        <dbReference type="Proteomes" id="UP000199385"/>
    </source>
</evidence>
<feature type="transmembrane region" description="Helical" evidence="2">
    <location>
        <begin position="873"/>
        <end position="893"/>
    </location>
</feature>